<dbReference type="PANTHER" id="PTHR35526">
    <property type="entry name" value="ANTI-SIGMA-F FACTOR RSBW-RELATED"/>
    <property type="match status" value="1"/>
</dbReference>
<keyword evidence="1" id="KW-0723">Serine/threonine-protein kinase</keyword>
<sequence>MPASDPAPPTSRPISPGRPRPQRKLRDTGVLTFIVPADSDQLSLVRHRVSAWLAAHHVRVEQRRDVVAVVDEAVSNSIEHGYLEGDDCGLVAITVHANADDIVALVADHGCWPAAPGTRGLGLTVIEELAEDVELSHDAGRTTLSARFPRERATRPTAWAPEQRTPADEPARAR</sequence>
<dbReference type="EMBL" id="AYXG01000177">
    <property type="protein sequence ID" value="EWC60021.1"/>
    <property type="molecule type" value="Genomic_DNA"/>
</dbReference>
<evidence type="ECO:0000313" key="5">
    <source>
        <dbReference type="Proteomes" id="UP000019277"/>
    </source>
</evidence>
<evidence type="ECO:0000313" key="4">
    <source>
        <dbReference type="EMBL" id="EWC60021.1"/>
    </source>
</evidence>
<feature type="compositionally biased region" description="Basic and acidic residues" evidence="2">
    <location>
        <begin position="165"/>
        <end position="174"/>
    </location>
</feature>
<protein>
    <submittedName>
        <fullName evidence="4">Serine phosphatase RsbU, regulator of sigma subunit</fullName>
    </submittedName>
</protein>
<dbReference type="AlphaFoldDB" id="W7IUF6"/>
<dbReference type="Pfam" id="PF13581">
    <property type="entry name" value="HATPase_c_2"/>
    <property type="match status" value="1"/>
</dbReference>
<keyword evidence="1" id="KW-0418">Kinase</keyword>
<feature type="region of interest" description="Disordered" evidence="2">
    <location>
        <begin position="1"/>
        <end position="24"/>
    </location>
</feature>
<evidence type="ECO:0000256" key="1">
    <source>
        <dbReference type="ARBA" id="ARBA00022527"/>
    </source>
</evidence>
<dbReference type="PANTHER" id="PTHR35526:SF3">
    <property type="entry name" value="ANTI-SIGMA-F FACTOR RSBW"/>
    <property type="match status" value="1"/>
</dbReference>
<dbReference type="InterPro" id="IPR003594">
    <property type="entry name" value="HATPase_dom"/>
</dbReference>
<dbReference type="Proteomes" id="UP000019277">
    <property type="component" value="Unassembled WGS sequence"/>
</dbReference>
<dbReference type="InterPro" id="IPR036890">
    <property type="entry name" value="HATPase_C_sf"/>
</dbReference>
<evidence type="ECO:0000256" key="2">
    <source>
        <dbReference type="SAM" id="MobiDB-lite"/>
    </source>
</evidence>
<keyword evidence="5" id="KW-1185">Reference proteome</keyword>
<keyword evidence="1" id="KW-0808">Transferase</keyword>
<dbReference type="STRING" id="909613.UO65_4674"/>
<feature type="region of interest" description="Disordered" evidence="2">
    <location>
        <begin position="140"/>
        <end position="174"/>
    </location>
</feature>
<dbReference type="CDD" id="cd16936">
    <property type="entry name" value="HATPase_RsbW-like"/>
    <property type="match status" value="1"/>
</dbReference>
<reference evidence="4 5" key="1">
    <citation type="journal article" date="2014" name="Genome Announc.">
        <title>Draft Genome Sequence of the Antitrypanosomally Active Sponge-Associated Bacterium Actinokineospora sp. Strain EG49.</title>
        <authorList>
            <person name="Harjes J."/>
            <person name="Ryu T."/>
            <person name="Abdelmohsen U.R."/>
            <person name="Moitinho-Silva L."/>
            <person name="Horn H."/>
            <person name="Ravasi T."/>
            <person name="Hentschel U."/>
        </authorList>
    </citation>
    <scope>NUCLEOTIDE SEQUENCE [LARGE SCALE GENOMIC DNA]</scope>
    <source>
        <strain evidence="4 5">EG49</strain>
    </source>
</reference>
<dbReference type="OrthoDB" id="5184914at2"/>
<feature type="domain" description="Histidine kinase/HSP90-like ATPase" evidence="3">
    <location>
        <begin position="35"/>
        <end position="147"/>
    </location>
</feature>
<dbReference type="Gene3D" id="3.30.565.10">
    <property type="entry name" value="Histidine kinase-like ATPase, C-terminal domain"/>
    <property type="match status" value="1"/>
</dbReference>
<dbReference type="SUPFAM" id="SSF55874">
    <property type="entry name" value="ATPase domain of HSP90 chaperone/DNA topoisomerase II/histidine kinase"/>
    <property type="match status" value="1"/>
</dbReference>
<organism evidence="4 5">
    <name type="scientific">Actinokineospora spheciospongiae</name>
    <dbReference type="NCBI Taxonomy" id="909613"/>
    <lineage>
        <taxon>Bacteria</taxon>
        <taxon>Bacillati</taxon>
        <taxon>Actinomycetota</taxon>
        <taxon>Actinomycetes</taxon>
        <taxon>Pseudonocardiales</taxon>
        <taxon>Pseudonocardiaceae</taxon>
        <taxon>Actinokineospora</taxon>
    </lineage>
</organism>
<gene>
    <name evidence="4" type="ORF">UO65_4674</name>
</gene>
<dbReference type="GO" id="GO:0004674">
    <property type="term" value="F:protein serine/threonine kinase activity"/>
    <property type="evidence" value="ECO:0007669"/>
    <property type="project" value="UniProtKB-KW"/>
</dbReference>
<feature type="compositionally biased region" description="Pro residues" evidence="2">
    <location>
        <begin position="1"/>
        <end position="19"/>
    </location>
</feature>
<dbReference type="InterPro" id="IPR050267">
    <property type="entry name" value="Anti-sigma-factor_SerPK"/>
</dbReference>
<dbReference type="RefSeq" id="WP_084176156.1">
    <property type="nucleotide sequence ID" value="NZ_AYXG01000177.1"/>
</dbReference>
<accession>W7IUF6</accession>
<name>W7IUF6_9PSEU</name>
<proteinExistence type="predicted"/>
<comment type="caution">
    <text evidence="4">The sequence shown here is derived from an EMBL/GenBank/DDBJ whole genome shotgun (WGS) entry which is preliminary data.</text>
</comment>
<evidence type="ECO:0000259" key="3">
    <source>
        <dbReference type="Pfam" id="PF13581"/>
    </source>
</evidence>
<dbReference type="eggNOG" id="COG2172">
    <property type="taxonomic scope" value="Bacteria"/>
</dbReference>